<dbReference type="PANTHER" id="PTHR43772">
    <property type="entry name" value="ENDO-1,4-BETA-XYLANASE"/>
    <property type="match status" value="1"/>
</dbReference>
<evidence type="ECO:0000256" key="3">
    <source>
        <dbReference type="ARBA" id="ARBA00022729"/>
    </source>
</evidence>
<organism evidence="10 11">
    <name type="scientific">Xylanibacter brevis</name>
    <dbReference type="NCBI Taxonomy" id="83231"/>
    <lineage>
        <taxon>Bacteria</taxon>
        <taxon>Pseudomonadati</taxon>
        <taxon>Bacteroidota</taxon>
        <taxon>Bacteroidia</taxon>
        <taxon>Bacteroidales</taxon>
        <taxon>Prevotellaceae</taxon>
        <taxon>Xylanibacter</taxon>
    </lineage>
</organism>
<dbReference type="CDD" id="cd18618">
    <property type="entry name" value="GH43_Xsa43E-like"/>
    <property type="match status" value="1"/>
</dbReference>
<feature type="domain" description="CBM6" evidence="9">
    <location>
        <begin position="322"/>
        <end position="452"/>
    </location>
</feature>
<gene>
    <name evidence="10" type="ORF">I6E12_03760</name>
</gene>
<protein>
    <submittedName>
        <fullName evidence="10">Family 43 glycosylhydrolase</fullName>
    </submittedName>
</protein>
<evidence type="ECO:0000313" key="10">
    <source>
        <dbReference type="EMBL" id="MCF2563227.1"/>
    </source>
</evidence>
<keyword evidence="2" id="KW-0858">Xylan degradation</keyword>
<evidence type="ECO:0000256" key="7">
    <source>
        <dbReference type="RuleBase" id="RU361187"/>
    </source>
</evidence>
<keyword evidence="11" id="KW-1185">Reference proteome</keyword>
<dbReference type="InterPro" id="IPR006584">
    <property type="entry name" value="Cellulose-bd_IV"/>
</dbReference>
<name>A0ABS9CDP2_9BACT</name>
<dbReference type="SUPFAM" id="SSF49785">
    <property type="entry name" value="Galactose-binding domain-like"/>
    <property type="match status" value="1"/>
</dbReference>
<dbReference type="Pfam" id="PF03422">
    <property type="entry name" value="CBM_6"/>
    <property type="match status" value="1"/>
</dbReference>
<dbReference type="Gene3D" id="2.115.10.20">
    <property type="entry name" value="Glycosyl hydrolase domain, family 43"/>
    <property type="match status" value="1"/>
</dbReference>
<proteinExistence type="inferred from homology"/>
<evidence type="ECO:0000256" key="4">
    <source>
        <dbReference type="ARBA" id="ARBA00022801"/>
    </source>
</evidence>
<dbReference type="InterPro" id="IPR006710">
    <property type="entry name" value="Glyco_hydro_43"/>
</dbReference>
<dbReference type="PROSITE" id="PS51175">
    <property type="entry name" value="CBM6"/>
    <property type="match status" value="1"/>
</dbReference>
<dbReference type="Pfam" id="PF04616">
    <property type="entry name" value="Glyco_hydro_43"/>
    <property type="match status" value="1"/>
</dbReference>
<dbReference type="EMBL" id="JADYTN010000006">
    <property type="protein sequence ID" value="MCF2563227.1"/>
    <property type="molecule type" value="Genomic_DNA"/>
</dbReference>
<dbReference type="Gene3D" id="2.60.120.260">
    <property type="entry name" value="Galactose-binding domain-like"/>
    <property type="match status" value="1"/>
</dbReference>
<sequence length="453" mass="52191">MKHLLLTALLSGMSGVSLWAQSINMPIIQTKYTADPAPYVHGDTVYLYTTHDEDYSEGFMMKDWLLYTSTDMVNWQDHGVVASLKDFPWYKGDNGAWAECVVERNGKWYMYCPIHGHGIGVLVSDSPYGPFKDPLGHPLVWRQEHWYDIDPSVYIDDDGQAYMYWGNPYTYCVKLKEDMISIDGDIMTMDRIDDYQEGPWFWARKNDKGEKWYYLAFASTCCPEGIGYAMSKSPTGPWKHMGHIMDHTPRTRGNHPGIIDYKGKSYCFGLTYDLFRLESSRHAERRSVSAAEMTYNADGTIKELPYFQDCKLKQIGTFNPYRRVEAETMAWGYGLKTTRENPSGPWNETLFVTDIDDGEYILVRGIDFGKKGALKFHASCSSQLYGGRMEIRLDAVDGSLAGAIDIPNTKFKYREFITDVTQCNGVRDVYFVFKSTSIQKKNLFNFDWWKFDK</sequence>
<comment type="caution">
    <text evidence="10">The sequence shown here is derived from an EMBL/GenBank/DDBJ whole genome shotgun (WGS) entry which is preliminary data.</text>
</comment>
<feature type="chain" id="PRO_5046507404" evidence="8">
    <location>
        <begin position="20"/>
        <end position="453"/>
    </location>
</feature>
<dbReference type="Proteomes" id="UP001200470">
    <property type="component" value="Unassembled WGS sequence"/>
</dbReference>
<reference evidence="10 11" key="1">
    <citation type="submission" date="2020-12" db="EMBL/GenBank/DDBJ databases">
        <title>Whole genome sequences of gut porcine anaerobes.</title>
        <authorList>
            <person name="Kubasova T."/>
            <person name="Jahodarova E."/>
            <person name="Rychlik I."/>
        </authorList>
    </citation>
    <scope>NUCLEOTIDE SEQUENCE [LARGE SCALE GENOMIC DNA]</scope>
    <source>
        <strain evidence="10 11">An925</strain>
    </source>
</reference>
<dbReference type="InterPro" id="IPR005084">
    <property type="entry name" value="CBM6"/>
</dbReference>
<evidence type="ECO:0000256" key="8">
    <source>
        <dbReference type="SAM" id="SignalP"/>
    </source>
</evidence>
<feature type="signal peptide" evidence="8">
    <location>
        <begin position="1"/>
        <end position="19"/>
    </location>
</feature>
<keyword evidence="5" id="KW-0119">Carbohydrate metabolism</keyword>
<evidence type="ECO:0000313" key="11">
    <source>
        <dbReference type="Proteomes" id="UP001200470"/>
    </source>
</evidence>
<keyword evidence="6 7" id="KW-0326">Glycosidase</keyword>
<dbReference type="SUPFAM" id="SSF75005">
    <property type="entry name" value="Arabinanase/levansucrase/invertase"/>
    <property type="match status" value="1"/>
</dbReference>
<keyword evidence="4 7" id="KW-0378">Hydrolase</keyword>
<keyword evidence="3 8" id="KW-0732">Signal</keyword>
<dbReference type="InterPro" id="IPR023296">
    <property type="entry name" value="Glyco_hydro_beta-prop_sf"/>
</dbReference>
<dbReference type="CDD" id="cd04084">
    <property type="entry name" value="CBM6_xylanase-like"/>
    <property type="match status" value="1"/>
</dbReference>
<evidence type="ECO:0000256" key="5">
    <source>
        <dbReference type="ARBA" id="ARBA00023277"/>
    </source>
</evidence>
<dbReference type="PANTHER" id="PTHR43772:SF2">
    <property type="entry name" value="PUTATIVE (AFU_ORTHOLOGUE AFUA_2G04480)-RELATED"/>
    <property type="match status" value="1"/>
</dbReference>
<dbReference type="InterPro" id="IPR052176">
    <property type="entry name" value="Glycosyl_Hydrlase_43_Enz"/>
</dbReference>
<evidence type="ECO:0000259" key="9">
    <source>
        <dbReference type="PROSITE" id="PS51175"/>
    </source>
</evidence>
<dbReference type="InterPro" id="IPR008979">
    <property type="entry name" value="Galactose-bd-like_sf"/>
</dbReference>
<evidence type="ECO:0000256" key="2">
    <source>
        <dbReference type="ARBA" id="ARBA00022651"/>
    </source>
</evidence>
<comment type="similarity">
    <text evidence="1 7">Belongs to the glycosyl hydrolase 43 family.</text>
</comment>
<keyword evidence="2" id="KW-0624">Polysaccharide degradation</keyword>
<evidence type="ECO:0000256" key="1">
    <source>
        <dbReference type="ARBA" id="ARBA00009865"/>
    </source>
</evidence>
<dbReference type="SMART" id="SM00606">
    <property type="entry name" value="CBD_IV"/>
    <property type="match status" value="1"/>
</dbReference>
<accession>A0ABS9CDP2</accession>
<evidence type="ECO:0000256" key="6">
    <source>
        <dbReference type="ARBA" id="ARBA00023295"/>
    </source>
</evidence>
<dbReference type="RefSeq" id="WP_094390194.1">
    <property type="nucleotide sequence ID" value="NZ_JADYTN010000006.1"/>
</dbReference>